<feature type="binding site" evidence="5">
    <location>
        <position position="334"/>
    </location>
    <ligand>
        <name>Ca(2+)</name>
        <dbReference type="ChEBI" id="CHEBI:29108"/>
    </ligand>
</feature>
<dbReference type="OrthoDB" id="9760084at2"/>
<evidence type="ECO:0000256" key="5">
    <source>
        <dbReference type="PIRSR" id="PIRSR001227-2"/>
    </source>
</evidence>
<feature type="transmembrane region" description="Helical" evidence="6">
    <location>
        <begin position="7"/>
        <end position="30"/>
    </location>
</feature>
<dbReference type="SUPFAM" id="SSF56235">
    <property type="entry name" value="N-terminal nucleophile aminohydrolases (Ntn hydrolases)"/>
    <property type="match status" value="1"/>
</dbReference>
<dbReference type="STRING" id="870908.SAMN04488044_0251"/>
<feature type="active site" description="Nucleophile" evidence="4">
    <location>
        <position position="262"/>
    </location>
</feature>
<keyword evidence="8" id="KW-1185">Reference proteome</keyword>
<evidence type="ECO:0000256" key="4">
    <source>
        <dbReference type="PIRSR" id="PIRSR001227-1"/>
    </source>
</evidence>
<dbReference type="GO" id="GO:0016811">
    <property type="term" value="F:hydrolase activity, acting on carbon-nitrogen (but not peptide) bonds, in linear amides"/>
    <property type="evidence" value="ECO:0007669"/>
    <property type="project" value="InterPro"/>
</dbReference>
<evidence type="ECO:0000256" key="2">
    <source>
        <dbReference type="ARBA" id="ARBA00022801"/>
    </source>
</evidence>
<comment type="cofactor">
    <cofactor evidence="5">
        <name>Ca(2+)</name>
        <dbReference type="ChEBI" id="CHEBI:29108"/>
    </cofactor>
    <text evidence="5">Binds 1 Ca(2+) ion per dimer.</text>
</comment>
<gene>
    <name evidence="7" type="ORF">SAMN04488044_0251</name>
</gene>
<dbReference type="Proteomes" id="UP000184211">
    <property type="component" value="Unassembled WGS sequence"/>
</dbReference>
<dbReference type="Gene3D" id="1.10.1400.10">
    <property type="match status" value="1"/>
</dbReference>
<dbReference type="PIRSF" id="PIRSF001227">
    <property type="entry name" value="Pen_acylase"/>
    <property type="match status" value="1"/>
</dbReference>
<dbReference type="InterPro" id="IPR023343">
    <property type="entry name" value="Penicillin_amidase_dom1"/>
</dbReference>
<feature type="binding site" evidence="5">
    <location>
        <position position="337"/>
    </location>
    <ligand>
        <name>Ca(2+)</name>
        <dbReference type="ChEBI" id="CHEBI:29108"/>
    </ligand>
</feature>
<reference evidence="8" key="1">
    <citation type="submission" date="2016-11" db="EMBL/GenBank/DDBJ databases">
        <authorList>
            <person name="Varghese N."/>
            <person name="Submissions S."/>
        </authorList>
    </citation>
    <scope>NUCLEOTIDE SEQUENCE [LARGE SCALE GENOMIC DNA]</scope>
    <source>
        <strain evidence="8">DSM 28223</strain>
    </source>
</reference>
<dbReference type="Gene3D" id="1.10.439.10">
    <property type="entry name" value="Penicillin Amidohydrolase, domain 1"/>
    <property type="match status" value="1"/>
</dbReference>
<keyword evidence="3" id="KW-0865">Zymogen</keyword>
<sequence length="819" mass="90817">MALIFKWLLRIVSGLLILSGLAVALIYFFASRSLPEYSKDLRTGYVSAPVEIVRNNANVPHIFGERDEDVFFGLGYAHAQDRLWQMVTMRRTAQGRLSEVFGTRTVDIDQLIRRLDIYPLSVQSVESLSDHTRAMMTAYANGVNARINEVNTEALGRGAPEMFLFNAPVAPWRMADSLAIQRVMALQLAGHLEDEVLRARVSLLIPDEKRLSDIMPDEPGKGITALPEYAALVPGNPSFIQTADYEPHPLSPFKPRGLAGASNAWAAAPSRSAAGGTLLANDPHLELSAPGIWYLARMELSSGGVIGGTIPGIPAILTGRSARLGWGLTAAHLDDQDVLIEELNTANPNEYRTPDGFKEFRSRNSIINIKDSEPITLTLRWSDNGPILPGRFFDLKTVTPNGHVAAVSWTALSPNDTSMEAAIGLMYADNVRDAIDAAEKYVSPAINLMLVDRETIGFKTVGANPRRAALHQSQGRMPSLGWRRENRWQGRLPYASNPEFVAPIGGILGNTNNKTVDRAFPLHMSFTWGDTQRIHRWERLMQGRQVHTRDSFIEAQLDTVSFTARSLLPLVAADLWFTGESAPEGTPERQRQRALALLAEWNGEMNEHLPEPLIYSAWMRALQTRIIKDELGPLEPEFTHLEPLFIERVFRDVDGAATWCDVIQSSAKETCADMARLALDDALIWIDEKYGRNLESLRWGDAHQATHDHQVLGEVPLLKNFVNIRQSTSGGDNTLQRGKTIGRGPDPFLSGHAAGYRGVYDFADPDSSVFVIATGQSGHFLSRYYDDMAQLWRRGEYVPMSLDEELARAAAVGITRLLP</sequence>
<dbReference type="InterPro" id="IPR043146">
    <property type="entry name" value="Penicillin_amidase_N_B-knob"/>
</dbReference>
<evidence type="ECO:0000313" key="8">
    <source>
        <dbReference type="Proteomes" id="UP000184211"/>
    </source>
</evidence>
<keyword evidence="6" id="KW-0472">Membrane</keyword>
<dbReference type="RefSeq" id="WP_072789350.1">
    <property type="nucleotide sequence ID" value="NZ_FQWM01000001.1"/>
</dbReference>
<keyword evidence="5" id="KW-0479">Metal-binding</keyword>
<feature type="binding site" evidence="5">
    <location>
        <position position="195"/>
    </location>
    <ligand>
        <name>Ca(2+)</name>
        <dbReference type="ChEBI" id="CHEBI:29108"/>
    </ligand>
</feature>
<dbReference type="InterPro" id="IPR043147">
    <property type="entry name" value="Penicillin_amidase_A-knob"/>
</dbReference>
<dbReference type="InterPro" id="IPR029055">
    <property type="entry name" value="Ntn_hydrolases_N"/>
</dbReference>
<dbReference type="GO" id="GO:0017000">
    <property type="term" value="P:antibiotic biosynthetic process"/>
    <property type="evidence" value="ECO:0007669"/>
    <property type="project" value="InterPro"/>
</dbReference>
<dbReference type="PANTHER" id="PTHR34218:SF4">
    <property type="entry name" value="ACYL-HOMOSERINE LACTONE ACYLASE QUIP"/>
    <property type="match status" value="1"/>
</dbReference>
<keyword evidence="5" id="KW-0106">Calcium</keyword>
<dbReference type="Gene3D" id="2.30.120.10">
    <property type="match status" value="1"/>
</dbReference>
<dbReference type="AlphaFoldDB" id="A0A1M5I9D6"/>
<organism evidence="7 8">
    <name type="scientific">Cognatishimia maritima</name>
    <dbReference type="NCBI Taxonomy" id="870908"/>
    <lineage>
        <taxon>Bacteria</taxon>
        <taxon>Pseudomonadati</taxon>
        <taxon>Pseudomonadota</taxon>
        <taxon>Alphaproteobacteria</taxon>
        <taxon>Rhodobacterales</taxon>
        <taxon>Paracoccaceae</taxon>
        <taxon>Cognatishimia</taxon>
    </lineage>
</organism>
<comment type="similarity">
    <text evidence="1">Belongs to the peptidase S45 family.</text>
</comment>
<evidence type="ECO:0000256" key="1">
    <source>
        <dbReference type="ARBA" id="ARBA00006586"/>
    </source>
</evidence>
<keyword evidence="6" id="KW-1133">Transmembrane helix</keyword>
<dbReference type="Pfam" id="PF01804">
    <property type="entry name" value="Penicil_amidase"/>
    <property type="match status" value="1"/>
</dbReference>
<evidence type="ECO:0000256" key="3">
    <source>
        <dbReference type="ARBA" id="ARBA00023145"/>
    </source>
</evidence>
<dbReference type="EMBL" id="FQWM01000001">
    <property type="protein sequence ID" value="SHG25008.1"/>
    <property type="molecule type" value="Genomic_DNA"/>
</dbReference>
<dbReference type="PANTHER" id="PTHR34218">
    <property type="entry name" value="PEPTIDASE S45 PENICILLIN AMIDASE"/>
    <property type="match status" value="1"/>
</dbReference>
<proteinExistence type="inferred from homology"/>
<dbReference type="Gene3D" id="3.60.20.10">
    <property type="entry name" value="Glutamine Phosphoribosylpyrophosphate, subunit 1, domain 1"/>
    <property type="match status" value="1"/>
</dbReference>
<protein>
    <submittedName>
        <fullName evidence="7">Penicillin amidase</fullName>
    </submittedName>
</protein>
<dbReference type="CDD" id="cd03747">
    <property type="entry name" value="Ntn_PGA_like"/>
    <property type="match status" value="1"/>
</dbReference>
<dbReference type="InterPro" id="IPR002692">
    <property type="entry name" value="S45"/>
</dbReference>
<evidence type="ECO:0000256" key="6">
    <source>
        <dbReference type="SAM" id="Phobius"/>
    </source>
</evidence>
<keyword evidence="2" id="KW-0378">Hydrolase</keyword>
<dbReference type="GO" id="GO:0046872">
    <property type="term" value="F:metal ion binding"/>
    <property type="evidence" value="ECO:0007669"/>
    <property type="project" value="UniProtKB-KW"/>
</dbReference>
<dbReference type="InterPro" id="IPR014395">
    <property type="entry name" value="Pen/GL7ACA/AHL_acylase"/>
</dbReference>
<name>A0A1M5I9D6_9RHOB</name>
<evidence type="ECO:0000313" key="7">
    <source>
        <dbReference type="EMBL" id="SHG25008.1"/>
    </source>
</evidence>
<keyword evidence="6" id="KW-0812">Transmembrane</keyword>
<accession>A0A1M5I9D6</accession>